<evidence type="ECO:0000256" key="7">
    <source>
        <dbReference type="SAM" id="MobiDB-lite"/>
    </source>
</evidence>
<dbReference type="InterPro" id="IPR011993">
    <property type="entry name" value="PH-like_dom_sf"/>
</dbReference>
<evidence type="ECO:0000256" key="3">
    <source>
        <dbReference type="ARBA" id="ARBA00022801"/>
    </source>
</evidence>
<dbReference type="InterPro" id="IPR016555">
    <property type="entry name" value="PLipase_D_euk"/>
</dbReference>
<dbReference type="EC" id="3.1.4.4" evidence="6"/>
<evidence type="ECO:0000256" key="4">
    <source>
        <dbReference type="ARBA" id="ARBA00022963"/>
    </source>
</evidence>
<feature type="compositionally biased region" description="Basic and acidic residues" evidence="7">
    <location>
        <begin position="631"/>
        <end position="649"/>
    </location>
</feature>
<dbReference type="Gene3D" id="3.30.870.10">
    <property type="entry name" value="Endonuclease Chain A"/>
    <property type="match status" value="2"/>
</dbReference>
<dbReference type="GO" id="GO:0035556">
    <property type="term" value="P:intracellular signal transduction"/>
    <property type="evidence" value="ECO:0007669"/>
    <property type="project" value="InterPro"/>
</dbReference>
<dbReference type="SMART" id="SM00155">
    <property type="entry name" value="PLDc"/>
    <property type="match status" value="2"/>
</dbReference>
<keyword evidence="3 6" id="KW-0378">Hydrolase</keyword>
<accession>A0A8T0UFH6</accession>
<keyword evidence="4 6" id="KW-0442">Lipid degradation</keyword>
<protein>
    <recommendedName>
        <fullName evidence="6">Phospholipase</fullName>
        <ecNumber evidence="6">3.1.4.4</ecNumber>
    </recommendedName>
</protein>
<dbReference type="Proteomes" id="UP000823388">
    <property type="component" value="Chromosome 3N"/>
</dbReference>
<keyword evidence="5" id="KW-0443">Lipid metabolism</keyword>
<evidence type="ECO:0000259" key="8">
    <source>
        <dbReference type="PROSITE" id="PS50003"/>
    </source>
</evidence>
<dbReference type="InterPro" id="IPR001736">
    <property type="entry name" value="PLipase_D/transphosphatidylase"/>
</dbReference>
<evidence type="ECO:0000256" key="1">
    <source>
        <dbReference type="ARBA" id="ARBA00000798"/>
    </source>
</evidence>
<dbReference type="SMART" id="SM00233">
    <property type="entry name" value="PH"/>
    <property type="match status" value="1"/>
</dbReference>
<dbReference type="InterPro" id="IPR001849">
    <property type="entry name" value="PH_domain"/>
</dbReference>
<gene>
    <name evidence="10" type="ORF">PVAP13_3NG146300</name>
</gene>
<dbReference type="Pfam" id="PF13091">
    <property type="entry name" value="PLDc_2"/>
    <property type="match status" value="1"/>
</dbReference>
<comment type="caution">
    <text evidence="10">The sequence shown here is derived from an EMBL/GenBank/DDBJ whole genome shotgun (WGS) entry which is preliminary data.</text>
</comment>
<dbReference type="GO" id="GO:0004630">
    <property type="term" value="F:phospholipase D activity"/>
    <property type="evidence" value="ECO:0007669"/>
    <property type="project" value="UniProtKB-UniRule"/>
</dbReference>
<organism evidence="10 11">
    <name type="scientific">Panicum virgatum</name>
    <name type="common">Blackwell switchgrass</name>
    <dbReference type="NCBI Taxonomy" id="38727"/>
    <lineage>
        <taxon>Eukaryota</taxon>
        <taxon>Viridiplantae</taxon>
        <taxon>Streptophyta</taxon>
        <taxon>Embryophyta</taxon>
        <taxon>Tracheophyta</taxon>
        <taxon>Spermatophyta</taxon>
        <taxon>Magnoliopsida</taxon>
        <taxon>Liliopsida</taxon>
        <taxon>Poales</taxon>
        <taxon>Poaceae</taxon>
        <taxon>PACMAD clade</taxon>
        <taxon>Panicoideae</taxon>
        <taxon>Panicodae</taxon>
        <taxon>Paniceae</taxon>
        <taxon>Panicinae</taxon>
        <taxon>Panicum</taxon>
        <taxon>Panicum sect. Hiantes</taxon>
    </lineage>
</organism>
<dbReference type="SUPFAM" id="SSF56024">
    <property type="entry name" value="Phospholipase D/nuclease"/>
    <property type="match status" value="2"/>
</dbReference>
<dbReference type="PIRSF" id="PIRSF009376">
    <property type="entry name" value="Phospholipase_D_euk"/>
    <property type="match status" value="1"/>
</dbReference>
<dbReference type="CDD" id="cd09141">
    <property type="entry name" value="PLDc_vPLD1_2_yPLD_like_2"/>
    <property type="match status" value="1"/>
</dbReference>
<evidence type="ECO:0000259" key="9">
    <source>
        <dbReference type="PROSITE" id="PS50035"/>
    </source>
</evidence>
<dbReference type="GO" id="GO:0009395">
    <property type="term" value="P:phospholipid catabolic process"/>
    <property type="evidence" value="ECO:0007669"/>
    <property type="project" value="TreeGrafter"/>
</dbReference>
<dbReference type="CDD" id="cd01254">
    <property type="entry name" value="PH_PLD"/>
    <property type="match status" value="1"/>
</dbReference>
<evidence type="ECO:0000256" key="2">
    <source>
        <dbReference type="ARBA" id="ARBA00022737"/>
    </source>
</evidence>
<dbReference type="Gene3D" id="2.30.29.30">
    <property type="entry name" value="Pleckstrin-homology domain (PH domain)/Phosphotyrosine-binding domain (PTB)"/>
    <property type="match status" value="1"/>
</dbReference>
<reference evidence="10" key="1">
    <citation type="submission" date="2020-05" db="EMBL/GenBank/DDBJ databases">
        <title>WGS assembly of Panicum virgatum.</title>
        <authorList>
            <person name="Lovell J.T."/>
            <person name="Jenkins J."/>
            <person name="Shu S."/>
            <person name="Juenger T.E."/>
            <person name="Schmutz J."/>
        </authorList>
    </citation>
    <scope>NUCLEOTIDE SEQUENCE</scope>
    <source>
        <strain evidence="10">AP13</strain>
    </source>
</reference>
<dbReference type="EMBL" id="CM029042">
    <property type="protein sequence ID" value="KAG2619816.1"/>
    <property type="molecule type" value="Genomic_DNA"/>
</dbReference>
<evidence type="ECO:0000256" key="5">
    <source>
        <dbReference type="ARBA" id="ARBA00023098"/>
    </source>
</evidence>
<feature type="region of interest" description="Disordered" evidence="7">
    <location>
        <begin position="1"/>
        <end position="45"/>
    </location>
</feature>
<feature type="compositionally biased region" description="Pro residues" evidence="7">
    <location>
        <begin position="1"/>
        <end position="10"/>
    </location>
</feature>
<feature type="domain" description="PH" evidence="8">
    <location>
        <begin position="245"/>
        <end position="366"/>
    </location>
</feature>
<comment type="catalytic activity">
    <reaction evidence="1 6">
        <text>a 1,2-diacyl-sn-glycero-3-phosphocholine + H2O = a 1,2-diacyl-sn-glycero-3-phosphate + choline + H(+)</text>
        <dbReference type="Rhea" id="RHEA:14445"/>
        <dbReference type="ChEBI" id="CHEBI:15354"/>
        <dbReference type="ChEBI" id="CHEBI:15377"/>
        <dbReference type="ChEBI" id="CHEBI:15378"/>
        <dbReference type="ChEBI" id="CHEBI:57643"/>
        <dbReference type="ChEBI" id="CHEBI:58608"/>
        <dbReference type="EC" id="3.1.4.4"/>
    </reaction>
</comment>
<dbReference type="GO" id="GO:0005886">
    <property type="term" value="C:plasma membrane"/>
    <property type="evidence" value="ECO:0007669"/>
    <property type="project" value="TreeGrafter"/>
</dbReference>
<dbReference type="CDD" id="cd09138">
    <property type="entry name" value="PLDc_vPLD1_2_yPLD_like_1"/>
    <property type="match status" value="1"/>
</dbReference>
<dbReference type="PROSITE" id="PS50003">
    <property type="entry name" value="PH_DOMAIN"/>
    <property type="match status" value="1"/>
</dbReference>
<keyword evidence="11" id="KW-1185">Reference proteome</keyword>
<dbReference type="PANTHER" id="PTHR18896:SF197">
    <property type="entry name" value="PHOSPHOLIPASE D"/>
    <property type="match status" value="1"/>
</dbReference>
<sequence length="1137" mass="130000">MNLERLPPPAGSRHGHYRYARMPPPAGPEGEASPSDPEPEPEPERRLEVLAASASASLRVPEAARVFDELPRASIVAVSRPDAGDITPMLLSYTIEVHYKQFRWRLYKKASQVFYLHFALKRREFLEEFHEKQEQVKEWLQNLGIGEHMPVVHDEDEADDVNVPPQYDDNSIRNRNVPSSAVLPVIRPAIGRQNSISDRAKVAMQEYLNHFLGNLDIVNSQEVCKFLEVSCLSFLPEYGPKLKEDYVSVGHLPKIQKDRKKRCCSCGLFNCCKSNWQKVWVVLKPGFLALLEDPFDPKLLDVIIFDALPHMDINGEGQISLAKEIKERNPLHFGFQVSSGGRTIKLRTRSSSKVKDWVTAINAARQPPEGWCYPHRFGSFAPPRGLLEDGSMAQWFIDGKAAFEAIASSIEEAKSEIFITGWWLCPELYLRRPFQNHGSSRLDALLEARAKQGVQIYILLYKEVALALKINSLYSKQRLLNIHENVKVLRYPDHFSSGVYLWSHHEKIVIVDNQVCYIGGLDLCFGRYDSPEHKVTDSPPVIWPGKDYYNPRESEPNSWEDTMKDELDRAKYPRMPWHDVQCALYGPPCRDVARHFVQRWNYAKRNKALNEQAIPLLMPHHHMVIPHYKGRSKETNDEAEGKQYHDRDTDIRKPVLTSRTSCQDVPLLLPQELEPQELSSADLRVTDLDIINHSDRLNKKSFNQPLLNRKAKLESSHQDLPMRSFVDNLSSHESSSIRHFDSSKDDRNLMDKKWWEKQERGDQVASVLDIGQVGPRVACRCQVVRSVGQWSAGTTQIEGSIHNAYFSLIEKAEHFIYIENQFFISGLSGDDTIKNRVLEALYRRILRAEREKKRFKAIIIIPLLPGFQGGIDDGGAASVRAIMHWQYRTICRGPNSILQNLFDVIGPKAHDYISFYGLRAHGKLYDGGPLVTSQIYVHSKLMIVDDRITLIGSANINDRSLLGSRDSEIAVVIEDKEVVNSKMDGRPWEAGKFSLSLRLSLWAEHLGLRPGEVSHIMDPIDDSTFKNIWMATAKANTMMYQDVFSCVPNDLIHSRAQFRQSFAHLRDKIGHTTIDLGVAQEKVEAYQDHDLKGTDPMDRLQLVKGHLVSFPLDFMCQEDLRPYFSESEYYTSPQVFH</sequence>
<dbReference type="Pfam" id="PF00169">
    <property type="entry name" value="PH"/>
    <property type="match status" value="1"/>
</dbReference>
<dbReference type="PROSITE" id="PS50035">
    <property type="entry name" value="PLD"/>
    <property type="match status" value="2"/>
</dbReference>
<dbReference type="PANTHER" id="PTHR18896">
    <property type="entry name" value="PHOSPHOLIPASE D"/>
    <property type="match status" value="1"/>
</dbReference>
<dbReference type="GO" id="GO:0006654">
    <property type="term" value="P:phosphatidic acid biosynthetic process"/>
    <property type="evidence" value="ECO:0007669"/>
    <property type="project" value="InterPro"/>
</dbReference>
<dbReference type="AlphaFoldDB" id="A0A8T0UFH6"/>
<dbReference type="SUPFAM" id="SSF50729">
    <property type="entry name" value="PH domain-like"/>
    <property type="match status" value="1"/>
</dbReference>
<feature type="region of interest" description="Disordered" evidence="7">
    <location>
        <begin position="630"/>
        <end position="649"/>
    </location>
</feature>
<evidence type="ECO:0000313" key="10">
    <source>
        <dbReference type="EMBL" id="KAG2619816.1"/>
    </source>
</evidence>
<dbReference type="Pfam" id="PF00614">
    <property type="entry name" value="PLDc"/>
    <property type="match status" value="1"/>
</dbReference>
<proteinExistence type="inferred from homology"/>
<keyword evidence="2" id="KW-0677">Repeat</keyword>
<evidence type="ECO:0000313" key="11">
    <source>
        <dbReference type="Proteomes" id="UP000823388"/>
    </source>
</evidence>
<comment type="similarity">
    <text evidence="6">Belongs to the phospholipase D family.</text>
</comment>
<feature type="domain" description="PLD phosphodiesterase" evidence="9">
    <location>
        <begin position="500"/>
        <end position="527"/>
    </location>
</feature>
<feature type="domain" description="PLD phosphodiesterase" evidence="9">
    <location>
        <begin position="933"/>
        <end position="960"/>
    </location>
</feature>
<dbReference type="OrthoDB" id="14911at2759"/>
<name>A0A8T0UFH6_PANVG</name>
<dbReference type="InterPro" id="IPR025202">
    <property type="entry name" value="PLD-like_dom"/>
</dbReference>
<dbReference type="FunFam" id="3.30.870.10:FF:000011">
    <property type="entry name" value="Phospholipase"/>
    <property type="match status" value="1"/>
</dbReference>
<evidence type="ECO:0000256" key="6">
    <source>
        <dbReference type="PIRNR" id="PIRNR009376"/>
    </source>
</evidence>
<dbReference type="InterPro" id="IPR015679">
    <property type="entry name" value="PLipase_D_fam"/>
</dbReference>